<feature type="transmembrane region" description="Helical" evidence="1">
    <location>
        <begin position="363"/>
        <end position="383"/>
    </location>
</feature>
<keyword evidence="1" id="KW-0812">Transmembrane</keyword>
<gene>
    <name evidence="2" type="ORF">ABB26_01025</name>
</gene>
<organism evidence="2 3">
    <name type="scientific">Stenotrophomonas humi</name>
    <dbReference type="NCBI Taxonomy" id="405444"/>
    <lineage>
        <taxon>Bacteria</taxon>
        <taxon>Pseudomonadati</taxon>
        <taxon>Pseudomonadota</taxon>
        <taxon>Gammaproteobacteria</taxon>
        <taxon>Lysobacterales</taxon>
        <taxon>Lysobacteraceae</taxon>
        <taxon>Stenotrophomonas</taxon>
    </lineage>
</organism>
<comment type="caution">
    <text evidence="2">The sequence shown here is derived from an EMBL/GenBank/DDBJ whole genome shotgun (WGS) entry which is preliminary data.</text>
</comment>
<evidence type="ECO:0000313" key="3">
    <source>
        <dbReference type="Proteomes" id="UP000050864"/>
    </source>
</evidence>
<proteinExistence type="predicted"/>
<keyword evidence="1" id="KW-1133">Transmembrane helix</keyword>
<feature type="transmembrane region" description="Helical" evidence="1">
    <location>
        <begin position="229"/>
        <end position="250"/>
    </location>
</feature>
<evidence type="ECO:0000313" key="2">
    <source>
        <dbReference type="EMBL" id="KRG66251.1"/>
    </source>
</evidence>
<feature type="transmembrane region" description="Helical" evidence="1">
    <location>
        <begin position="457"/>
        <end position="476"/>
    </location>
</feature>
<keyword evidence="1" id="KW-0472">Membrane</keyword>
<dbReference type="AlphaFoldDB" id="A0A0R0CAT1"/>
<feature type="transmembrane region" description="Helical" evidence="1">
    <location>
        <begin position="692"/>
        <end position="709"/>
    </location>
</feature>
<protein>
    <submittedName>
        <fullName evidence="2">Uncharacterized protein</fullName>
    </submittedName>
</protein>
<sequence>MLSERHQRSVLFITVLLSLIAGSSLIFRTPGAEQLSSLQALLPVLATAVAASFALYWPVRWLAKAMRPLSRRTIALALCGAFLAGLLWTWLLPVRPAPDNQLDIAVAALGTKSPQAVSSEVWVRLEVDGKNVSPSTFKQSGDWIINGEFLVSAAGKQPTVAEWHGSYAQTARLVFVSHSWSGQARVQWGDQTRELDLYAPEGSSRSIHLGGIEQTDHVLSYPDRNARQFWVQLCDSALVGLLLLLAYFALSQRAGQPAPARVGNPGLLRESLWHALPLVVIGTLLIGIFYPALMTSDSLDQWRQSGSGQFNDAHPILYGFFLLAVRWVHGGAALAAFVQLLLFAAASGWLIASIRQAMQAPRWVGHASAVLLALYPLVSLTAVTLWKDVPYSAAVIALCALLIDKSFGNARNALSWGGAAGLAALVFACMALRHNGPAVSVAAILVLWFALPGSRKRVLLAAIVAIAGLLLLKGPITDLAGASRGTVSFIPYSHHLAAHLAAGHTPTDPAEAALLHQINGTDADWAYNCATVNPIVFNKNYNSALAAANSGALFDIWAKLAMARPDIEIDHLACSSALIWHVTDSPFDPLYLSGVGLWAPHGEVSWITGLPGDPVPDSMSPPLAQWFGTLVLQPDMQVYLRPAAFLLALAFAAVVGWSRRRDWHVLVVMALPLAHTGFLAISIVAQDARYQLPIYVVALACIPSLLAAARRPSHVPLEASTPA</sequence>
<dbReference type="EMBL" id="LDJI01000003">
    <property type="protein sequence ID" value="KRG66251.1"/>
    <property type="molecule type" value="Genomic_DNA"/>
</dbReference>
<name>A0A0R0CAT1_9GAMM</name>
<evidence type="ECO:0000256" key="1">
    <source>
        <dbReference type="SAM" id="Phobius"/>
    </source>
</evidence>
<keyword evidence="3" id="KW-1185">Reference proteome</keyword>
<feature type="transmembrane region" description="Helical" evidence="1">
    <location>
        <begin position="663"/>
        <end position="685"/>
    </location>
</feature>
<feature type="transmembrane region" description="Helical" evidence="1">
    <location>
        <begin position="271"/>
        <end position="293"/>
    </location>
</feature>
<dbReference type="PATRIC" id="fig|405444.3.peg.2335"/>
<accession>A0A0R0CAT1</accession>
<feature type="transmembrane region" description="Helical" evidence="1">
    <location>
        <begin position="389"/>
        <end position="407"/>
    </location>
</feature>
<feature type="transmembrane region" description="Helical" evidence="1">
    <location>
        <begin position="69"/>
        <end position="91"/>
    </location>
</feature>
<feature type="transmembrane region" description="Helical" evidence="1">
    <location>
        <begin position="419"/>
        <end position="451"/>
    </location>
</feature>
<dbReference type="STRING" id="405444.ABB26_01025"/>
<feature type="transmembrane region" description="Helical" evidence="1">
    <location>
        <begin position="38"/>
        <end position="57"/>
    </location>
</feature>
<feature type="transmembrane region" description="Helical" evidence="1">
    <location>
        <begin position="327"/>
        <end position="351"/>
    </location>
</feature>
<feature type="transmembrane region" description="Helical" evidence="1">
    <location>
        <begin position="638"/>
        <end position="657"/>
    </location>
</feature>
<dbReference type="Proteomes" id="UP000050864">
    <property type="component" value="Unassembled WGS sequence"/>
</dbReference>
<reference evidence="2 3" key="1">
    <citation type="submission" date="2015-05" db="EMBL/GenBank/DDBJ databases">
        <title>Genome sequencing and analysis of members of genus Stenotrophomonas.</title>
        <authorList>
            <person name="Patil P.P."/>
            <person name="Midha S."/>
            <person name="Patil P.B."/>
        </authorList>
    </citation>
    <scope>NUCLEOTIDE SEQUENCE [LARGE SCALE GENOMIC DNA]</scope>
    <source>
        <strain evidence="2 3">DSM 18929</strain>
    </source>
</reference>